<feature type="non-terminal residue" evidence="2">
    <location>
        <position position="1"/>
    </location>
</feature>
<evidence type="ECO:0000313" key="2">
    <source>
        <dbReference type="EMBL" id="JAC66617.1"/>
    </source>
</evidence>
<name>A0A061R167_9CHLO</name>
<evidence type="ECO:0000256" key="1">
    <source>
        <dbReference type="SAM" id="MobiDB-lite"/>
    </source>
</evidence>
<dbReference type="EMBL" id="GBEZ01020013">
    <property type="protein sequence ID" value="JAC66617.1"/>
    <property type="molecule type" value="Transcribed_RNA"/>
</dbReference>
<reference evidence="2" key="1">
    <citation type="submission" date="2014-05" db="EMBL/GenBank/DDBJ databases">
        <title>The transcriptome of the halophilic microalga Tetraselmis sp. GSL018 isolated from the Great Salt Lake, Utah.</title>
        <authorList>
            <person name="Jinkerson R.E."/>
            <person name="D'Adamo S."/>
            <person name="Posewitz M.C."/>
        </authorList>
    </citation>
    <scope>NUCLEOTIDE SEQUENCE</scope>
    <source>
        <strain evidence="2">GSL018</strain>
    </source>
</reference>
<feature type="region of interest" description="Disordered" evidence="1">
    <location>
        <begin position="57"/>
        <end position="85"/>
    </location>
</feature>
<sequence length="85" mass="8427">GAGKPCQPLYLPGEAPGTNCCRGAPSAPTLATTPGRGAQSSDQGVWTSHFEGRASAVRTSAVKEGKGVDRGGSPAPGWTGPPPRG</sequence>
<accession>A0A061R167</accession>
<dbReference type="AlphaFoldDB" id="A0A061R167"/>
<protein>
    <submittedName>
        <fullName evidence="2">Uncharacterized protein</fullName>
    </submittedName>
</protein>
<feature type="non-terminal residue" evidence="2">
    <location>
        <position position="85"/>
    </location>
</feature>
<proteinExistence type="predicted"/>
<gene>
    <name evidence="2" type="ORF">TSPGSL018_13210</name>
</gene>
<organism evidence="2">
    <name type="scientific">Tetraselmis sp. GSL018</name>
    <dbReference type="NCBI Taxonomy" id="582737"/>
    <lineage>
        <taxon>Eukaryota</taxon>
        <taxon>Viridiplantae</taxon>
        <taxon>Chlorophyta</taxon>
        <taxon>core chlorophytes</taxon>
        <taxon>Chlorodendrophyceae</taxon>
        <taxon>Chlorodendrales</taxon>
        <taxon>Chlorodendraceae</taxon>
        <taxon>Tetraselmis</taxon>
    </lineage>
</organism>